<proteinExistence type="predicted"/>
<evidence type="ECO:0000313" key="1">
    <source>
        <dbReference type="EMBL" id="WIW71468.1"/>
    </source>
</evidence>
<dbReference type="KEGG" id="sgbi:P3F81_03950"/>
<accession>A0A9Y2AJZ1</accession>
<gene>
    <name evidence="1" type="ORF">P3F81_03950</name>
</gene>
<reference evidence="1" key="1">
    <citation type="submission" date="2023-03" db="EMBL/GenBank/DDBJ databases">
        <title>Selenobaculum gbiensis gen. nov. sp. nov., a new bacterium isolated from the gut microbiota of IBD patient.</title>
        <authorList>
            <person name="Yeo S."/>
            <person name="Park H."/>
            <person name="Huh C.S."/>
        </authorList>
    </citation>
    <scope>NUCLEOTIDE SEQUENCE</scope>
    <source>
        <strain evidence="1">ICN-92133</strain>
    </source>
</reference>
<name>A0A9Y2AJZ1_9FIRM</name>
<dbReference type="EMBL" id="CP120678">
    <property type="protein sequence ID" value="WIW71468.1"/>
    <property type="molecule type" value="Genomic_DNA"/>
</dbReference>
<protein>
    <submittedName>
        <fullName evidence="1">Uncharacterized protein</fullName>
    </submittedName>
</protein>
<dbReference type="Proteomes" id="UP001243623">
    <property type="component" value="Chromosome"/>
</dbReference>
<organism evidence="1 2">
    <name type="scientific">Selenobaculum gibii</name>
    <dbReference type="NCBI Taxonomy" id="3054208"/>
    <lineage>
        <taxon>Bacteria</taxon>
        <taxon>Bacillati</taxon>
        <taxon>Bacillota</taxon>
        <taxon>Negativicutes</taxon>
        <taxon>Selenomonadales</taxon>
        <taxon>Selenomonadaceae</taxon>
        <taxon>Selenobaculum</taxon>
    </lineage>
</organism>
<keyword evidence="2" id="KW-1185">Reference proteome</keyword>
<evidence type="ECO:0000313" key="2">
    <source>
        <dbReference type="Proteomes" id="UP001243623"/>
    </source>
</evidence>
<sequence length="60" mass="6938">MEIIVTGGDVILKFIIFRGKKLPVELGRKLLTIASYVIPLNKFYRDLYLALATQDKNRRD</sequence>
<dbReference type="RefSeq" id="WP_309320655.1">
    <property type="nucleotide sequence ID" value="NZ_CP120678.1"/>
</dbReference>
<dbReference type="AlphaFoldDB" id="A0A9Y2AJZ1"/>